<keyword evidence="2" id="KW-1185">Reference proteome</keyword>
<comment type="caution">
    <text evidence="1">The sequence shown here is derived from an EMBL/GenBank/DDBJ whole genome shotgun (WGS) entry which is preliminary data.</text>
</comment>
<name>A0ACB6ZEE7_THEGA</name>
<evidence type="ECO:0000313" key="1">
    <source>
        <dbReference type="EMBL" id="KAF9647536.1"/>
    </source>
</evidence>
<dbReference type="EMBL" id="MU118031">
    <property type="protein sequence ID" value="KAF9647536.1"/>
    <property type="molecule type" value="Genomic_DNA"/>
</dbReference>
<dbReference type="Proteomes" id="UP000886501">
    <property type="component" value="Unassembled WGS sequence"/>
</dbReference>
<gene>
    <name evidence="1" type="ORF">BDM02DRAFT_3116881</name>
</gene>
<protein>
    <submittedName>
        <fullName evidence="1">Uncharacterized protein</fullName>
    </submittedName>
</protein>
<evidence type="ECO:0000313" key="2">
    <source>
        <dbReference type="Proteomes" id="UP000886501"/>
    </source>
</evidence>
<proteinExistence type="predicted"/>
<organism evidence="1 2">
    <name type="scientific">Thelephora ganbajun</name>
    <name type="common">Ganba fungus</name>
    <dbReference type="NCBI Taxonomy" id="370292"/>
    <lineage>
        <taxon>Eukaryota</taxon>
        <taxon>Fungi</taxon>
        <taxon>Dikarya</taxon>
        <taxon>Basidiomycota</taxon>
        <taxon>Agaricomycotina</taxon>
        <taxon>Agaricomycetes</taxon>
        <taxon>Thelephorales</taxon>
        <taxon>Thelephoraceae</taxon>
        <taxon>Thelephora</taxon>
    </lineage>
</organism>
<reference evidence="1" key="1">
    <citation type="submission" date="2019-10" db="EMBL/GenBank/DDBJ databases">
        <authorList>
            <consortium name="DOE Joint Genome Institute"/>
            <person name="Kuo A."/>
            <person name="Miyauchi S."/>
            <person name="Kiss E."/>
            <person name="Drula E."/>
            <person name="Kohler A."/>
            <person name="Sanchez-Garcia M."/>
            <person name="Andreopoulos B."/>
            <person name="Barry K.W."/>
            <person name="Bonito G."/>
            <person name="Buee M."/>
            <person name="Carver A."/>
            <person name="Chen C."/>
            <person name="Cichocki N."/>
            <person name="Clum A."/>
            <person name="Culley D."/>
            <person name="Crous P.W."/>
            <person name="Fauchery L."/>
            <person name="Girlanda M."/>
            <person name="Hayes R."/>
            <person name="Keri Z."/>
            <person name="Labutti K."/>
            <person name="Lipzen A."/>
            <person name="Lombard V."/>
            <person name="Magnuson J."/>
            <person name="Maillard F."/>
            <person name="Morin E."/>
            <person name="Murat C."/>
            <person name="Nolan M."/>
            <person name="Ohm R."/>
            <person name="Pangilinan J."/>
            <person name="Pereira M."/>
            <person name="Perotto S."/>
            <person name="Peter M."/>
            <person name="Riley R."/>
            <person name="Sitrit Y."/>
            <person name="Stielow B."/>
            <person name="Szollosi G."/>
            <person name="Zifcakova L."/>
            <person name="Stursova M."/>
            <person name="Spatafora J.W."/>
            <person name="Tedersoo L."/>
            <person name="Vaario L.-M."/>
            <person name="Yamada A."/>
            <person name="Yan M."/>
            <person name="Wang P."/>
            <person name="Xu J."/>
            <person name="Bruns T."/>
            <person name="Baldrian P."/>
            <person name="Vilgalys R."/>
            <person name="Henrissat B."/>
            <person name="Grigoriev I.V."/>
            <person name="Hibbett D."/>
            <person name="Nagy L.G."/>
            <person name="Martin F.M."/>
        </authorList>
    </citation>
    <scope>NUCLEOTIDE SEQUENCE</scope>
    <source>
        <strain evidence="1">P2</strain>
    </source>
</reference>
<reference evidence="1" key="2">
    <citation type="journal article" date="2020" name="Nat. Commun.">
        <title>Large-scale genome sequencing of mycorrhizal fungi provides insights into the early evolution of symbiotic traits.</title>
        <authorList>
            <person name="Miyauchi S."/>
            <person name="Kiss E."/>
            <person name="Kuo A."/>
            <person name="Drula E."/>
            <person name="Kohler A."/>
            <person name="Sanchez-Garcia M."/>
            <person name="Morin E."/>
            <person name="Andreopoulos B."/>
            <person name="Barry K.W."/>
            <person name="Bonito G."/>
            <person name="Buee M."/>
            <person name="Carver A."/>
            <person name="Chen C."/>
            <person name="Cichocki N."/>
            <person name="Clum A."/>
            <person name="Culley D."/>
            <person name="Crous P.W."/>
            <person name="Fauchery L."/>
            <person name="Girlanda M."/>
            <person name="Hayes R.D."/>
            <person name="Keri Z."/>
            <person name="LaButti K."/>
            <person name="Lipzen A."/>
            <person name="Lombard V."/>
            <person name="Magnuson J."/>
            <person name="Maillard F."/>
            <person name="Murat C."/>
            <person name="Nolan M."/>
            <person name="Ohm R.A."/>
            <person name="Pangilinan J."/>
            <person name="Pereira M.F."/>
            <person name="Perotto S."/>
            <person name="Peter M."/>
            <person name="Pfister S."/>
            <person name="Riley R."/>
            <person name="Sitrit Y."/>
            <person name="Stielow J.B."/>
            <person name="Szollosi G."/>
            <person name="Zifcakova L."/>
            <person name="Stursova M."/>
            <person name="Spatafora J.W."/>
            <person name="Tedersoo L."/>
            <person name="Vaario L.M."/>
            <person name="Yamada A."/>
            <person name="Yan M."/>
            <person name="Wang P."/>
            <person name="Xu J."/>
            <person name="Bruns T."/>
            <person name="Baldrian P."/>
            <person name="Vilgalys R."/>
            <person name="Dunand C."/>
            <person name="Henrissat B."/>
            <person name="Grigoriev I.V."/>
            <person name="Hibbett D."/>
            <person name="Nagy L.G."/>
            <person name="Martin F.M."/>
        </authorList>
    </citation>
    <scope>NUCLEOTIDE SEQUENCE</scope>
    <source>
        <strain evidence="1">P2</strain>
    </source>
</reference>
<sequence>MNAIRNQEIRTLKVLWGKGGEERGVAREMTRNRKGTLWFLRIYCADRPRRFIRVVISPSLLHSLIASAPATAYWG</sequence>
<accession>A0ACB6ZEE7</accession>